<feature type="domain" description="Peptide methionine sulphoxide reductase MsrA" evidence="5">
    <location>
        <begin position="23"/>
        <end position="175"/>
    </location>
</feature>
<dbReference type="RefSeq" id="WP_083995579.1">
    <property type="nucleotide sequence ID" value="NZ_CP080624.1"/>
</dbReference>
<protein>
    <recommendedName>
        <fullName evidence="4">Peptide methionine sulfoxide reductase MsrA</fullName>
        <shortName evidence="4">Protein-methionine-S-oxide reductase</shortName>
        <ecNumber evidence="4">1.8.4.11</ecNumber>
    </recommendedName>
    <alternativeName>
        <fullName evidence="4">Peptide-methionine (S)-S-oxide reductase</fullName>
        <shortName evidence="4">Peptide Met(O) reductase</shortName>
    </alternativeName>
</protein>
<evidence type="ECO:0000256" key="4">
    <source>
        <dbReference type="HAMAP-Rule" id="MF_01401"/>
    </source>
</evidence>
<keyword evidence="7" id="KW-1185">Reference proteome</keyword>
<dbReference type="GO" id="GO:0033744">
    <property type="term" value="F:L-methionine:thioredoxin-disulfide S-oxidoreductase activity"/>
    <property type="evidence" value="ECO:0007669"/>
    <property type="project" value="RHEA"/>
</dbReference>
<comment type="catalytic activity">
    <reaction evidence="2 4">
        <text>L-methionyl-[protein] + [thioredoxin]-disulfide + H2O = L-methionyl-(S)-S-oxide-[protein] + [thioredoxin]-dithiol</text>
        <dbReference type="Rhea" id="RHEA:14217"/>
        <dbReference type="Rhea" id="RHEA-COMP:10698"/>
        <dbReference type="Rhea" id="RHEA-COMP:10700"/>
        <dbReference type="Rhea" id="RHEA-COMP:12313"/>
        <dbReference type="Rhea" id="RHEA-COMP:12315"/>
        <dbReference type="ChEBI" id="CHEBI:15377"/>
        <dbReference type="ChEBI" id="CHEBI:16044"/>
        <dbReference type="ChEBI" id="CHEBI:29950"/>
        <dbReference type="ChEBI" id="CHEBI:44120"/>
        <dbReference type="ChEBI" id="CHEBI:50058"/>
        <dbReference type="EC" id="1.8.4.11"/>
    </reaction>
</comment>
<dbReference type="SUPFAM" id="SSF55068">
    <property type="entry name" value="Peptide methionine sulfoxide reductase"/>
    <property type="match status" value="1"/>
</dbReference>
<comment type="similarity">
    <text evidence="4">Belongs to the MsrA Met sulfoxide reductase family.</text>
</comment>
<evidence type="ECO:0000256" key="1">
    <source>
        <dbReference type="ARBA" id="ARBA00023002"/>
    </source>
</evidence>
<dbReference type="HAMAP" id="MF_01401">
    <property type="entry name" value="MsrA"/>
    <property type="match status" value="1"/>
</dbReference>
<keyword evidence="1 4" id="KW-0560">Oxidoreductase</keyword>
<comment type="function">
    <text evidence="4">Has an important function as a repair enzyme for proteins that have been inactivated by oxidation. Catalyzes the reversible oxidation-reduction of methionine sulfoxide in proteins to methionine.</text>
</comment>
<comment type="caution">
    <text evidence="6">The sequence shown here is derived from an EMBL/GenBank/DDBJ whole genome shotgun (WGS) entry which is preliminary data.</text>
</comment>
<name>A0A368HKG1_9GAMM</name>
<dbReference type="Gene3D" id="3.30.1060.10">
    <property type="entry name" value="Peptide methionine sulphoxide reductase MsrA"/>
    <property type="match status" value="1"/>
</dbReference>
<gene>
    <name evidence="4 6" type="primary">msrA</name>
    <name evidence="6" type="ORF">C4900_04100</name>
</gene>
<dbReference type="Pfam" id="PF01625">
    <property type="entry name" value="PMSR"/>
    <property type="match status" value="1"/>
</dbReference>
<evidence type="ECO:0000259" key="5">
    <source>
        <dbReference type="Pfam" id="PF01625"/>
    </source>
</evidence>
<evidence type="ECO:0000313" key="7">
    <source>
        <dbReference type="Proteomes" id="UP000253250"/>
    </source>
</evidence>
<evidence type="ECO:0000256" key="2">
    <source>
        <dbReference type="ARBA" id="ARBA00047806"/>
    </source>
</evidence>
<proteinExistence type="inferred from homology"/>
<dbReference type="EMBL" id="PSYR01000001">
    <property type="protein sequence ID" value="RCN58948.1"/>
    <property type="molecule type" value="Genomic_DNA"/>
</dbReference>
<feature type="active site" evidence="4">
    <location>
        <position position="30"/>
    </location>
</feature>
<dbReference type="AlphaFoldDB" id="A0A368HKG1"/>
<dbReference type="NCBIfam" id="TIGR00401">
    <property type="entry name" value="msrA"/>
    <property type="match status" value="1"/>
</dbReference>
<comment type="catalytic activity">
    <reaction evidence="3 4">
        <text>[thioredoxin]-disulfide + L-methionine + H2O = L-methionine (S)-S-oxide + [thioredoxin]-dithiol</text>
        <dbReference type="Rhea" id="RHEA:19993"/>
        <dbReference type="Rhea" id="RHEA-COMP:10698"/>
        <dbReference type="Rhea" id="RHEA-COMP:10700"/>
        <dbReference type="ChEBI" id="CHEBI:15377"/>
        <dbReference type="ChEBI" id="CHEBI:29950"/>
        <dbReference type="ChEBI" id="CHEBI:50058"/>
        <dbReference type="ChEBI" id="CHEBI:57844"/>
        <dbReference type="ChEBI" id="CHEBI:58772"/>
        <dbReference type="EC" id="1.8.4.11"/>
    </reaction>
</comment>
<dbReference type="OrthoDB" id="4174719at2"/>
<accession>A0A368HKG1</accession>
<dbReference type="Proteomes" id="UP000253250">
    <property type="component" value="Unassembled WGS sequence"/>
</dbReference>
<evidence type="ECO:0000256" key="3">
    <source>
        <dbReference type="ARBA" id="ARBA00048782"/>
    </source>
</evidence>
<dbReference type="InterPro" id="IPR002569">
    <property type="entry name" value="Met_Sox_Rdtase_MsrA_dom"/>
</dbReference>
<dbReference type="GO" id="GO:0008113">
    <property type="term" value="F:peptide-methionine (S)-S-oxide reductase activity"/>
    <property type="evidence" value="ECO:0007669"/>
    <property type="project" value="UniProtKB-UniRule"/>
</dbReference>
<dbReference type="EC" id="1.8.4.11" evidence="4"/>
<sequence>MHDHDTTAPDNGAYLPTEPNVETAILAGGCFWCVEAVFRELRGVLKVESGYCGGTRETADYQQVCTGRTDHAEAVRISYDPQQIRYEDLLTVFFSIAHDPTQKDRQGNDRGRQYRSVIFYGDERQQAAATTIIEQLTRDQVFKNPIVTEVVAASPFYPAEVYHNNYAACHPDQPYVVHVAAPKVTKLRRYFTHMLRRSPLS</sequence>
<dbReference type="PANTHER" id="PTHR43774:SF1">
    <property type="entry name" value="PEPTIDE METHIONINE SULFOXIDE REDUCTASE MSRA 2"/>
    <property type="match status" value="1"/>
</dbReference>
<reference evidence="6 7" key="1">
    <citation type="submission" date="2018-02" db="EMBL/GenBank/DDBJ databases">
        <title>Insights into the biology of acidophilic members of the Acidiferrobacteraceae family derived from comparative genomic analyses.</title>
        <authorList>
            <person name="Issotta F."/>
            <person name="Thyssen C."/>
            <person name="Mena C."/>
            <person name="Moya A."/>
            <person name="Bellenberg S."/>
            <person name="Sproer C."/>
            <person name="Covarrubias P.C."/>
            <person name="Sand W."/>
            <person name="Quatrini R."/>
            <person name="Vera M."/>
        </authorList>
    </citation>
    <scope>NUCLEOTIDE SEQUENCE [LARGE SCALE GENOMIC DNA]</scope>
    <source>
        <strain evidence="7">m-1</strain>
    </source>
</reference>
<dbReference type="InterPro" id="IPR036509">
    <property type="entry name" value="Met_Sox_Rdtase_MsrA_sf"/>
</dbReference>
<organism evidence="6 7">
    <name type="scientific">Acidiferrobacter thiooxydans</name>
    <dbReference type="NCBI Taxonomy" id="163359"/>
    <lineage>
        <taxon>Bacteria</taxon>
        <taxon>Pseudomonadati</taxon>
        <taxon>Pseudomonadota</taxon>
        <taxon>Gammaproteobacteria</taxon>
        <taxon>Acidiferrobacterales</taxon>
        <taxon>Acidiferrobacteraceae</taxon>
        <taxon>Acidiferrobacter</taxon>
    </lineage>
</organism>
<evidence type="ECO:0000313" key="6">
    <source>
        <dbReference type="EMBL" id="RCN58948.1"/>
    </source>
</evidence>
<dbReference type="PANTHER" id="PTHR43774">
    <property type="entry name" value="PEPTIDE METHIONINE SULFOXIDE REDUCTASE"/>
    <property type="match status" value="1"/>
</dbReference>